<keyword evidence="3" id="KW-1185">Reference proteome</keyword>
<name>A0ABR9ZMQ7_9FIRM</name>
<evidence type="ECO:0000313" key="3">
    <source>
        <dbReference type="Proteomes" id="UP000614200"/>
    </source>
</evidence>
<protein>
    <submittedName>
        <fullName evidence="2">DUF342 domain-containing protein</fullName>
    </submittedName>
</protein>
<dbReference type="RefSeq" id="WP_194699935.1">
    <property type="nucleotide sequence ID" value="NZ_JADKNH010000001.1"/>
</dbReference>
<comment type="caution">
    <text evidence="2">The sequence shown here is derived from an EMBL/GenBank/DDBJ whole genome shotgun (WGS) entry which is preliminary data.</text>
</comment>
<organism evidence="2 3">
    <name type="scientific">Fusibacter ferrireducens</name>
    <dbReference type="NCBI Taxonomy" id="2785058"/>
    <lineage>
        <taxon>Bacteria</taxon>
        <taxon>Bacillati</taxon>
        <taxon>Bacillota</taxon>
        <taxon>Clostridia</taxon>
        <taxon>Eubacteriales</taxon>
        <taxon>Eubacteriales Family XII. Incertae Sedis</taxon>
        <taxon>Fusibacter</taxon>
    </lineage>
</organism>
<dbReference type="InterPro" id="IPR005646">
    <property type="entry name" value="FapA"/>
</dbReference>
<reference evidence="2 3" key="1">
    <citation type="submission" date="2020-11" db="EMBL/GenBank/DDBJ databases">
        <title>Fusibacter basophilias sp. nov.</title>
        <authorList>
            <person name="Qiu D."/>
        </authorList>
    </citation>
    <scope>NUCLEOTIDE SEQUENCE [LARGE SCALE GENOMIC DNA]</scope>
    <source>
        <strain evidence="2 3">Q10-2</strain>
    </source>
</reference>
<evidence type="ECO:0000259" key="1">
    <source>
        <dbReference type="Pfam" id="PF20250"/>
    </source>
</evidence>
<feature type="domain" description="Flagellar Assembly Protein A N-terminal region" evidence="1">
    <location>
        <begin position="72"/>
        <end position="243"/>
    </location>
</feature>
<dbReference type="InterPro" id="IPR046865">
    <property type="entry name" value="FapA_b_solenoid"/>
</dbReference>
<dbReference type="EMBL" id="JADKNH010000001">
    <property type="protein sequence ID" value="MBF4691689.1"/>
    <property type="molecule type" value="Genomic_DNA"/>
</dbReference>
<dbReference type="PANTHER" id="PTHR38032">
    <property type="entry name" value="POLYMERASE-RELATED"/>
    <property type="match status" value="1"/>
</dbReference>
<dbReference type="Pfam" id="PF03961">
    <property type="entry name" value="FapA"/>
    <property type="match status" value="1"/>
</dbReference>
<dbReference type="Pfam" id="PF20250">
    <property type="entry name" value="FapA_N"/>
    <property type="match status" value="1"/>
</dbReference>
<dbReference type="InterPro" id="IPR046866">
    <property type="entry name" value="FapA_N"/>
</dbReference>
<dbReference type="Proteomes" id="UP000614200">
    <property type="component" value="Unassembled WGS sequence"/>
</dbReference>
<evidence type="ECO:0000313" key="2">
    <source>
        <dbReference type="EMBL" id="MBF4691689.1"/>
    </source>
</evidence>
<accession>A0ABR9ZMQ7</accession>
<sequence length="527" mass="58758">MTVVYKSNQFILSVEEEQVYIQVIEKGVTVYQFNDVLKQLPQVKVTSFSELQGALKSADNAHVIIGTLKPRVELEVSKDEMTAYVKLNISLSEIETSKELVVSEILELLEANGICAGIQTDCFQGALLNSQKIEIAKGIPPVAGEDSKYAYYKVTPKQPKTNENETTDYYELNIIDNVSKGDWLGEKTLPQSGIDGVTVKGNKIPARFGRDYTLKYDPKTVEERFEKDKFVLRAKQNGAVNFEGEKIKVEDHLIISGDVDYETGNIRFDGSVTISGTVQDKFVVEATGDINIKGATGVGAVGRIVSSNGSVFIQGGVNGKNEGRIIAKDSIFVKFVNEGYLEAGNEIHVALYAFDSFLKADKVFLDPKKGKVVGGKINAKHKIVSGSIGNIQERQTIVNVEGFERIDIKAELDAMKLKFKDLLSSANRMKRKLEIFETNMDRLDDRAKNTYGALVQNYQTLLDDLGFLSRKAEKLEDILRTRGEGEIKIHKSIYPKTMMELKTLQRSIVETMNCSFYVKDNRIHVAD</sequence>
<proteinExistence type="predicted"/>
<dbReference type="PANTHER" id="PTHR38032:SF1">
    <property type="entry name" value="RNA-BINDING PROTEIN KHPB N-TERMINAL DOMAIN-CONTAINING PROTEIN"/>
    <property type="match status" value="1"/>
</dbReference>
<gene>
    <name evidence="2" type="ORF">ISU02_01090</name>
</gene>